<dbReference type="InterPro" id="IPR015424">
    <property type="entry name" value="PyrdxlP-dep_Trfase"/>
</dbReference>
<keyword evidence="8" id="KW-0472">Membrane</keyword>
<dbReference type="STRING" id="578461.R0KUM1"/>
<keyword evidence="5 7" id="KW-0663">Pyridoxal phosphate</keyword>
<dbReference type="CDD" id="cd06454">
    <property type="entry name" value="KBL_like"/>
    <property type="match status" value="1"/>
</dbReference>
<keyword evidence="8" id="KW-0812">Transmembrane</keyword>
<dbReference type="InterPro" id="IPR004839">
    <property type="entry name" value="Aminotransferase_I/II_large"/>
</dbReference>
<comment type="similarity">
    <text evidence="2 7">Belongs to the class-II pyridoxal-phosphate-dependent aminotransferase family.</text>
</comment>
<evidence type="ECO:0000313" key="10">
    <source>
        <dbReference type="EMBL" id="EOB13892.1"/>
    </source>
</evidence>
<comment type="catalytic activity">
    <reaction evidence="6">
        <text>L-serine + hexadecanoyl-CoA + H(+) = 3-oxosphinganine + CO2 + CoA</text>
        <dbReference type="Rhea" id="RHEA:14761"/>
        <dbReference type="ChEBI" id="CHEBI:15378"/>
        <dbReference type="ChEBI" id="CHEBI:16526"/>
        <dbReference type="ChEBI" id="CHEBI:33384"/>
        <dbReference type="ChEBI" id="CHEBI:57287"/>
        <dbReference type="ChEBI" id="CHEBI:57379"/>
        <dbReference type="ChEBI" id="CHEBI:58299"/>
        <dbReference type="EC" id="2.3.1.50"/>
    </reaction>
</comment>
<dbReference type="VEuPathDB" id="MicrosporidiaDB:NBO_53g0016"/>
<dbReference type="PANTHER" id="PTHR13693">
    <property type="entry name" value="CLASS II AMINOTRANSFERASE/8-AMINO-7-OXONONANOATE SYNTHASE"/>
    <property type="match status" value="1"/>
</dbReference>
<proteinExistence type="inferred from homology"/>
<dbReference type="GO" id="GO:0016020">
    <property type="term" value="C:membrane"/>
    <property type="evidence" value="ECO:0007669"/>
    <property type="project" value="GOC"/>
</dbReference>
<evidence type="ECO:0000256" key="5">
    <source>
        <dbReference type="ARBA" id="ARBA00022898"/>
    </source>
</evidence>
<dbReference type="GO" id="GO:0017059">
    <property type="term" value="C:serine palmitoyltransferase complex"/>
    <property type="evidence" value="ECO:0007669"/>
    <property type="project" value="TreeGrafter"/>
</dbReference>
<dbReference type="PANTHER" id="PTHR13693:SF3">
    <property type="entry name" value="LD36009P"/>
    <property type="match status" value="1"/>
</dbReference>
<dbReference type="Pfam" id="PF00155">
    <property type="entry name" value="Aminotran_1_2"/>
    <property type="match status" value="1"/>
</dbReference>
<evidence type="ECO:0000256" key="3">
    <source>
        <dbReference type="ARBA" id="ARBA00013220"/>
    </source>
</evidence>
<keyword evidence="11" id="KW-1185">Reference proteome</keyword>
<evidence type="ECO:0000256" key="6">
    <source>
        <dbReference type="ARBA" id="ARBA00048528"/>
    </source>
</evidence>
<gene>
    <name evidence="10" type="primary">SPTC2</name>
    <name evidence="10" type="ORF">NBO_53g0016</name>
</gene>
<dbReference type="PROSITE" id="PS00599">
    <property type="entry name" value="AA_TRANSFER_CLASS_2"/>
    <property type="match status" value="1"/>
</dbReference>
<reference evidence="10 11" key="1">
    <citation type="journal article" date="2013" name="BMC Genomics">
        <title>Comparative genomics of parasitic silkworm microsporidia reveal an association between genome expansion and host adaptation.</title>
        <authorList>
            <person name="Pan G."/>
            <person name="Xu J."/>
            <person name="Li T."/>
            <person name="Xia Q."/>
            <person name="Liu S.L."/>
            <person name="Zhang G."/>
            <person name="Li S."/>
            <person name="Li C."/>
            <person name="Liu H."/>
            <person name="Yang L."/>
            <person name="Liu T."/>
            <person name="Zhang X."/>
            <person name="Wu Z."/>
            <person name="Fan W."/>
            <person name="Dang X."/>
            <person name="Xiang H."/>
            <person name="Tao M."/>
            <person name="Li Y."/>
            <person name="Hu J."/>
            <person name="Li Z."/>
            <person name="Lin L."/>
            <person name="Luo J."/>
            <person name="Geng L."/>
            <person name="Wang L."/>
            <person name="Long M."/>
            <person name="Wan Y."/>
            <person name="He N."/>
            <person name="Zhang Z."/>
            <person name="Lu C."/>
            <person name="Keeling P.J."/>
            <person name="Wang J."/>
            <person name="Xiang Z."/>
            <person name="Zhou Z."/>
        </authorList>
    </citation>
    <scope>NUCLEOTIDE SEQUENCE [LARGE SCALE GENOMIC DNA]</scope>
    <source>
        <strain evidence="11">CQ1 / CVCC 102059</strain>
    </source>
</reference>
<keyword evidence="4 10" id="KW-0808">Transferase</keyword>
<dbReference type="SUPFAM" id="SSF53383">
    <property type="entry name" value="PLP-dependent transferases"/>
    <property type="match status" value="1"/>
</dbReference>
<dbReference type="Gene3D" id="3.40.640.10">
    <property type="entry name" value="Type I PLP-dependent aspartate aminotransferase-like (Major domain)"/>
    <property type="match status" value="1"/>
</dbReference>
<dbReference type="EMBL" id="KB908961">
    <property type="protein sequence ID" value="EOB13892.1"/>
    <property type="molecule type" value="Genomic_DNA"/>
</dbReference>
<dbReference type="GO" id="GO:0030170">
    <property type="term" value="F:pyridoxal phosphate binding"/>
    <property type="evidence" value="ECO:0007669"/>
    <property type="project" value="InterPro"/>
</dbReference>
<evidence type="ECO:0000256" key="2">
    <source>
        <dbReference type="ARBA" id="ARBA00008392"/>
    </source>
</evidence>
<keyword evidence="8" id="KW-1133">Transmembrane helix</keyword>
<dbReference type="OrthoDB" id="65434at2759"/>
<evidence type="ECO:0000256" key="8">
    <source>
        <dbReference type="SAM" id="Phobius"/>
    </source>
</evidence>
<dbReference type="Gene3D" id="3.90.1150.10">
    <property type="entry name" value="Aspartate Aminotransferase, domain 1"/>
    <property type="match status" value="1"/>
</dbReference>
<dbReference type="GO" id="GO:0004758">
    <property type="term" value="F:serine C-palmitoyltransferase activity"/>
    <property type="evidence" value="ECO:0007669"/>
    <property type="project" value="UniProtKB-EC"/>
</dbReference>
<dbReference type="OMA" id="MFGSNAY"/>
<feature type="domain" description="Aminotransferase class I/classII large" evidence="9">
    <location>
        <begin position="106"/>
        <end position="459"/>
    </location>
</feature>
<dbReference type="InterPro" id="IPR015421">
    <property type="entry name" value="PyrdxlP-dep_Trfase_major"/>
</dbReference>
<evidence type="ECO:0000256" key="7">
    <source>
        <dbReference type="RuleBase" id="RU003693"/>
    </source>
</evidence>
<evidence type="ECO:0000259" key="9">
    <source>
        <dbReference type="Pfam" id="PF00155"/>
    </source>
</evidence>
<dbReference type="HOGENOM" id="CLU_015846_7_2_1"/>
<organism evidence="10 11">
    <name type="scientific">Nosema bombycis (strain CQ1 / CVCC 102059)</name>
    <name type="common">Microsporidian parasite</name>
    <name type="synonym">Pebrine of silkworm</name>
    <dbReference type="NCBI Taxonomy" id="578461"/>
    <lineage>
        <taxon>Eukaryota</taxon>
        <taxon>Fungi</taxon>
        <taxon>Fungi incertae sedis</taxon>
        <taxon>Microsporidia</taxon>
        <taxon>Nosematidae</taxon>
        <taxon>Nosema</taxon>
    </lineage>
</organism>
<evidence type="ECO:0000313" key="11">
    <source>
        <dbReference type="Proteomes" id="UP000016927"/>
    </source>
</evidence>
<feature type="transmembrane region" description="Helical" evidence="8">
    <location>
        <begin position="6"/>
        <end position="27"/>
    </location>
</feature>
<dbReference type="EC" id="2.3.1.50" evidence="3"/>
<comment type="cofactor">
    <cofactor evidence="1 7">
        <name>pyridoxal 5'-phosphate</name>
        <dbReference type="ChEBI" id="CHEBI:597326"/>
    </cofactor>
</comment>
<dbReference type="AlphaFoldDB" id="R0KUM1"/>
<dbReference type="InterPro" id="IPR001917">
    <property type="entry name" value="Aminotrans_II_pyridoxalP_BS"/>
</dbReference>
<dbReference type="InterPro" id="IPR050087">
    <property type="entry name" value="AON_synthase_class-II"/>
</dbReference>
<evidence type="ECO:0000256" key="1">
    <source>
        <dbReference type="ARBA" id="ARBA00001933"/>
    </source>
</evidence>
<protein>
    <recommendedName>
        <fullName evidence="3">serine C-palmitoyltransferase</fullName>
        <ecNumber evidence="3">2.3.1.50</ecNumber>
    </recommendedName>
</protein>
<dbReference type="GO" id="GO:0046512">
    <property type="term" value="P:sphingosine biosynthetic process"/>
    <property type="evidence" value="ECO:0007669"/>
    <property type="project" value="TreeGrafter"/>
</dbReference>
<evidence type="ECO:0000256" key="4">
    <source>
        <dbReference type="ARBA" id="ARBA00022679"/>
    </source>
</evidence>
<accession>R0KUM1</accession>
<dbReference type="InterPro" id="IPR015422">
    <property type="entry name" value="PyrdxlP-dep_Trfase_small"/>
</dbReference>
<name>R0KUM1_NOSB1</name>
<dbReference type="Proteomes" id="UP000016927">
    <property type="component" value="Unassembled WGS sequence"/>
</dbReference>
<sequence>MTRNKIPFYYLMFTYLSLSLVVAIGYVKDQIYKFKLSKLNFWKSKNDIPPIFSMFESFYSRWIYRRLADNLCHPVAGVPGRMITIIERKSKDHNRKLIMTENKYQLLNFGSYNYLGFASNSGRVARAVIKNIDEYPVNVGAPSRDVGTLKVIRDLEKEMAQFLKKEDAMVFAMGYGTNTSNIPILLTEGTLVLSDELNHASIITGIKLGKATVRIFKHNDMDELEKILRKEISQGQPVTHRSWKKIIVFVEGINSMEGTILSLKRLVKLKEKYKFYIFLDEAHSIGCLGQTGRGICEYSRVDPKDIDILMGTFTKSFAGMGGYIAGDSHLIEHLRFYSDAALYGEQMSPIAATQILESLRCIRDTKEGKKKIRILFRNTKLMREGLKALGFIIVGDDDSPVIPILISNFGKLGEFSRICREEGIGVVIVGYPATPLLFSRIRLCMSSSHTKEDILKALAVFSRCGDLLGLKYNR</sequence>
<dbReference type="GO" id="GO:0046513">
    <property type="term" value="P:ceramide biosynthetic process"/>
    <property type="evidence" value="ECO:0007669"/>
    <property type="project" value="TreeGrafter"/>
</dbReference>